<evidence type="ECO:0000313" key="2">
    <source>
        <dbReference type="Proteomes" id="UP001062846"/>
    </source>
</evidence>
<protein>
    <submittedName>
        <fullName evidence="1">Uncharacterized protein</fullName>
    </submittedName>
</protein>
<accession>A0ACC0MY30</accession>
<name>A0ACC0MY30_RHOML</name>
<gene>
    <name evidence="1" type="ORF">RHMOL_Rhmol07G0066700</name>
</gene>
<reference evidence="1" key="1">
    <citation type="submission" date="2022-02" db="EMBL/GenBank/DDBJ databases">
        <title>Plant Genome Project.</title>
        <authorList>
            <person name="Zhang R.-G."/>
        </authorList>
    </citation>
    <scope>NUCLEOTIDE SEQUENCE</scope>
    <source>
        <strain evidence="1">AT1</strain>
    </source>
</reference>
<comment type="caution">
    <text evidence="1">The sequence shown here is derived from an EMBL/GenBank/DDBJ whole genome shotgun (WGS) entry which is preliminary data.</text>
</comment>
<keyword evidence="2" id="KW-1185">Reference proteome</keyword>
<dbReference type="Proteomes" id="UP001062846">
    <property type="component" value="Chromosome 7"/>
</dbReference>
<dbReference type="EMBL" id="CM046394">
    <property type="protein sequence ID" value="KAI8545804.1"/>
    <property type="molecule type" value="Genomic_DNA"/>
</dbReference>
<evidence type="ECO:0000313" key="1">
    <source>
        <dbReference type="EMBL" id="KAI8545804.1"/>
    </source>
</evidence>
<proteinExistence type="predicted"/>
<sequence>MGAICCAAGENLWWLVALYDTNYNICTVINILESSEVHSEDNKALPEKSKKRRFKTPSQVEALEKFYIEYKYPLEELKSQIAESIGLSEKQVSGWFCHRRLKDKKQDGETAATGRQDRSISNSPITLPSTIMEMKKFVCAALVAAASVSAVMAHEAPAPAPSAATAALPAVGSLVGASLLSFFAYYMH</sequence>
<organism evidence="1 2">
    <name type="scientific">Rhododendron molle</name>
    <name type="common">Chinese azalea</name>
    <name type="synonym">Azalea mollis</name>
    <dbReference type="NCBI Taxonomy" id="49168"/>
    <lineage>
        <taxon>Eukaryota</taxon>
        <taxon>Viridiplantae</taxon>
        <taxon>Streptophyta</taxon>
        <taxon>Embryophyta</taxon>
        <taxon>Tracheophyta</taxon>
        <taxon>Spermatophyta</taxon>
        <taxon>Magnoliopsida</taxon>
        <taxon>eudicotyledons</taxon>
        <taxon>Gunneridae</taxon>
        <taxon>Pentapetalae</taxon>
        <taxon>asterids</taxon>
        <taxon>Ericales</taxon>
        <taxon>Ericaceae</taxon>
        <taxon>Ericoideae</taxon>
        <taxon>Rhodoreae</taxon>
        <taxon>Rhododendron</taxon>
    </lineage>
</organism>